<protein>
    <recommendedName>
        <fullName evidence="2">DUF4935 domain-containing protein</fullName>
    </recommendedName>
</protein>
<name>A0A4U8W320_9NOCA</name>
<dbReference type="EMBL" id="LR215973">
    <property type="protein sequence ID" value="VFA96337.1"/>
    <property type="molecule type" value="Genomic_DNA"/>
</dbReference>
<reference evidence="3 4" key="1">
    <citation type="submission" date="2019-02" db="EMBL/GenBank/DDBJ databases">
        <authorList>
            <consortium name="Pathogen Informatics"/>
        </authorList>
    </citation>
    <scope>NUCLEOTIDE SEQUENCE [LARGE SCALE GENOMIC DNA]</scope>
    <source>
        <strain evidence="3 4">3012STDY6756504</strain>
    </source>
</reference>
<gene>
    <name evidence="3" type="ORF">NCTC10797_00086</name>
</gene>
<feature type="domain" description="DUF4935" evidence="2">
    <location>
        <begin position="6"/>
        <end position="171"/>
    </location>
</feature>
<dbReference type="RefSeq" id="WP_130915537.1">
    <property type="nucleotide sequence ID" value="NZ_LR215973.1"/>
</dbReference>
<evidence type="ECO:0000313" key="4">
    <source>
        <dbReference type="Proteomes" id="UP000290439"/>
    </source>
</evidence>
<proteinExistence type="predicted"/>
<dbReference type="Pfam" id="PF16289">
    <property type="entry name" value="PIN_12"/>
    <property type="match status" value="1"/>
</dbReference>
<feature type="region of interest" description="Disordered" evidence="1">
    <location>
        <begin position="478"/>
        <end position="516"/>
    </location>
</feature>
<dbReference type="InterPro" id="IPR032557">
    <property type="entry name" value="DUF4935"/>
</dbReference>
<dbReference type="Proteomes" id="UP000290439">
    <property type="component" value="Chromosome"/>
</dbReference>
<organism evidence="3 4">
    <name type="scientific">Nocardia cyriacigeorgica</name>
    <dbReference type="NCBI Taxonomy" id="135487"/>
    <lineage>
        <taxon>Bacteria</taxon>
        <taxon>Bacillati</taxon>
        <taxon>Actinomycetota</taxon>
        <taxon>Actinomycetes</taxon>
        <taxon>Mycobacteriales</taxon>
        <taxon>Nocardiaceae</taxon>
        <taxon>Nocardia</taxon>
    </lineage>
</organism>
<evidence type="ECO:0000256" key="1">
    <source>
        <dbReference type="SAM" id="MobiDB-lite"/>
    </source>
</evidence>
<evidence type="ECO:0000259" key="2">
    <source>
        <dbReference type="Pfam" id="PF16289"/>
    </source>
</evidence>
<dbReference type="AlphaFoldDB" id="A0A4U8W320"/>
<evidence type="ECO:0000313" key="3">
    <source>
        <dbReference type="EMBL" id="VFA96337.1"/>
    </source>
</evidence>
<sequence>MAIVVADTNILADSPKLKSEEWQSLIKNRDHWELRFAVPEVVLMETVNLVKRTWDRRRQQVSELKVGEFGLNDMQESMLAGIDKCSAEYEQWLRDYLESIEATIVPPPPTDLMVLARRASETHPPYSPRGKDGKVVKDGFRDTLIWLTVLAIAEDNADEEVWFISDNHQDFGPKVGSWTGDGTGERDDCPILFHRDLVAELESRGLAGRVHYVVSAKRLEQHFAARFAPISDADLAQLVDHLDKSALAERFVEMARWLELDPEQAALPLLTRAAHLVGAREPLEGWRFSEAAGRGEAGWTARFAVDTEVDIELVREEQSSLVRGEETKMLRLFGDITVSNEGRILDVEVTSAEALPGDVMRARWRRRAQRAQVDVDMTSALKDYQFTDIAASFADQMQLPDIATTFAAQNQMPNVVDALTSQIQPPAAITELIAQQLHVPEIAKIVAESQKVATSGIAEIIAQTQQAQYSSIAEIIAQAQSTRSRRPRRAEPSNSEGEPSVEEGEDEVPGKSETDE</sequence>
<accession>A0A4U8W320</accession>